<dbReference type="SUPFAM" id="SSF52540">
    <property type="entry name" value="P-loop containing nucleoside triphosphate hydrolases"/>
    <property type="match status" value="1"/>
</dbReference>
<dbReference type="InterPro" id="IPR027417">
    <property type="entry name" value="P-loop_NTPase"/>
</dbReference>
<evidence type="ECO:0000313" key="7">
    <source>
        <dbReference type="Proteomes" id="UP000241074"/>
    </source>
</evidence>
<keyword evidence="4 6" id="KW-0067">ATP-binding</keyword>
<dbReference type="KEGG" id="xba:C7S18_18230"/>
<keyword evidence="7" id="KW-1185">Reference proteome</keyword>
<dbReference type="InterPro" id="IPR003593">
    <property type="entry name" value="AAA+_ATPase"/>
</dbReference>
<evidence type="ECO:0000256" key="4">
    <source>
        <dbReference type="ARBA" id="ARBA00022840"/>
    </source>
</evidence>
<dbReference type="GO" id="GO:0005524">
    <property type="term" value="F:ATP binding"/>
    <property type="evidence" value="ECO:0007669"/>
    <property type="project" value="UniProtKB-KW"/>
</dbReference>
<reference evidence="6 7" key="2">
    <citation type="submission" date="2018-03" db="EMBL/GenBank/DDBJ databases">
        <authorList>
            <person name="Keele B.F."/>
        </authorList>
    </citation>
    <scope>NUCLEOTIDE SEQUENCE [LARGE SCALE GENOMIC DNA]</scope>
    <source>
        <strain evidence="6 7">D13</strain>
    </source>
</reference>
<dbReference type="GO" id="GO:0016887">
    <property type="term" value="F:ATP hydrolysis activity"/>
    <property type="evidence" value="ECO:0007669"/>
    <property type="project" value="InterPro"/>
</dbReference>
<dbReference type="PANTHER" id="PTHR43335">
    <property type="entry name" value="ABC TRANSPORTER, ATP-BINDING PROTEIN"/>
    <property type="match status" value="1"/>
</dbReference>
<evidence type="ECO:0000259" key="5">
    <source>
        <dbReference type="PROSITE" id="PS50893"/>
    </source>
</evidence>
<evidence type="ECO:0000256" key="2">
    <source>
        <dbReference type="ARBA" id="ARBA00022448"/>
    </source>
</evidence>
<keyword evidence="2" id="KW-0813">Transport</keyword>
<gene>
    <name evidence="6" type="ORF">C7S18_18230</name>
</gene>
<dbReference type="EMBL" id="CP027860">
    <property type="protein sequence ID" value="AVP98993.1"/>
    <property type="molecule type" value="Genomic_DNA"/>
</dbReference>
<organism evidence="6 7">
    <name type="scientific">Ahniella affigens</name>
    <dbReference type="NCBI Taxonomy" id="2021234"/>
    <lineage>
        <taxon>Bacteria</taxon>
        <taxon>Pseudomonadati</taxon>
        <taxon>Pseudomonadota</taxon>
        <taxon>Gammaproteobacteria</taxon>
        <taxon>Lysobacterales</taxon>
        <taxon>Rhodanobacteraceae</taxon>
        <taxon>Ahniella</taxon>
    </lineage>
</organism>
<dbReference type="PANTHER" id="PTHR43335:SF4">
    <property type="entry name" value="ABC TRANSPORTER, ATP-BINDING PROTEIN"/>
    <property type="match status" value="1"/>
</dbReference>
<evidence type="ECO:0000256" key="1">
    <source>
        <dbReference type="ARBA" id="ARBA00005417"/>
    </source>
</evidence>
<evidence type="ECO:0000313" key="6">
    <source>
        <dbReference type="EMBL" id="AVP98993.1"/>
    </source>
</evidence>
<feature type="domain" description="ABC transporter" evidence="5">
    <location>
        <begin position="2"/>
        <end position="231"/>
    </location>
</feature>
<sequence>MIETRELSKRYGSLTAVDGISFKVEPGQVLGFLGPNGAGKSTTMKMVAGFLTPTSGQALVCGFDVETHPIEAKQAMGYLPEGAPSYGEMTVADFLGFIADVRGLHGGVRTRQLDDAIGRLSLSGVLKQTIDTLSKGFRRRVGLAQAILHDPKVLILDEPTDGLDPNQKHEVRNLIKAMAKDKTIIVSTHILEEVHAVCHRAIIIAKGKVLADDTPAALEGRSRYHRAVSLSADQPEVVKAALSQLKDVATVEIDPQDQRITAFPKKDRAIFEAVTECLKAQKIAFRELALEQGRLDEVFRTITQAETTVKEAA</sequence>
<dbReference type="Gene3D" id="3.40.50.300">
    <property type="entry name" value="P-loop containing nucleotide triphosphate hydrolases"/>
    <property type="match status" value="1"/>
</dbReference>
<dbReference type="PROSITE" id="PS50893">
    <property type="entry name" value="ABC_TRANSPORTER_2"/>
    <property type="match status" value="1"/>
</dbReference>
<dbReference type="SMART" id="SM00382">
    <property type="entry name" value="AAA"/>
    <property type="match status" value="1"/>
</dbReference>
<dbReference type="Proteomes" id="UP000241074">
    <property type="component" value="Chromosome"/>
</dbReference>
<proteinExistence type="inferred from homology"/>
<evidence type="ECO:0000256" key="3">
    <source>
        <dbReference type="ARBA" id="ARBA00022741"/>
    </source>
</evidence>
<dbReference type="RefSeq" id="WP_106892912.1">
    <property type="nucleotide sequence ID" value="NZ_CP027860.1"/>
</dbReference>
<dbReference type="AlphaFoldDB" id="A0A2P1PVX0"/>
<dbReference type="Pfam" id="PF00005">
    <property type="entry name" value="ABC_tran"/>
    <property type="match status" value="1"/>
</dbReference>
<protein>
    <submittedName>
        <fullName evidence="6">ABC transporter ATP-binding protein</fullName>
    </submittedName>
</protein>
<reference evidence="6 7" key="1">
    <citation type="submission" date="2018-03" db="EMBL/GenBank/DDBJ databases">
        <title>Ahniella affigens gen. nov., sp. nov., a gammaproteobacterium isolated from sandy soil near a stream.</title>
        <authorList>
            <person name="Ko Y."/>
            <person name="Kim J.-H."/>
        </authorList>
    </citation>
    <scope>NUCLEOTIDE SEQUENCE [LARGE SCALE GENOMIC DNA]</scope>
    <source>
        <strain evidence="6 7">D13</strain>
    </source>
</reference>
<comment type="similarity">
    <text evidence="1">Belongs to the ABC transporter superfamily.</text>
</comment>
<dbReference type="InterPro" id="IPR003439">
    <property type="entry name" value="ABC_transporter-like_ATP-bd"/>
</dbReference>
<dbReference type="OrthoDB" id="9781337at2"/>
<keyword evidence="3" id="KW-0547">Nucleotide-binding</keyword>
<dbReference type="CDD" id="cd03230">
    <property type="entry name" value="ABC_DR_subfamily_A"/>
    <property type="match status" value="1"/>
</dbReference>
<name>A0A2P1PVX0_9GAMM</name>
<accession>A0A2P1PVX0</accession>